<keyword evidence="3" id="KW-0328">Glycosyltransferase</keyword>
<evidence type="ECO:0000256" key="5">
    <source>
        <dbReference type="ARBA" id="ARBA00023136"/>
    </source>
</evidence>
<dbReference type="GO" id="GO:0005886">
    <property type="term" value="C:plasma membrane"/>
    <property type="evidence" value="ECO:0007669"/>
    <property type="project" value="UniProtKB-SubCell"/>
</dbReference>
<protein>
    <submittedName>
        <fullName evidence="7">Glycosyl transferase family 2</fullName>
    </submittedName>
</protein>
<dbReference type="SUPFAM" id="SSF53448">
    <property type="entry name" value="Nucleotide-diphospho-sugar transferases"/>
    <property type="match status" value="1"/>
</dbReference>
<evidence type="ECO:0000313" key="7">
    <source>
        <dbReference type="EMBL" id="SMQ63185.1"/>
    </source>
</evidence>
<dbReference type="Gene3D" id="3.90.550.10">
    <property type="entry name" value="Spore Coat Polysaccharide Biosynthesis Protein SpsA, Chain A"/>
    <property type="match status" value="1"/>
</dbReference>
<dbReference type="PANTHER" id="PTHR43646">
    <property type="entry name" value="GLYCOSYLTRANSFERASE"/>
    <property type="match status" value="1"/>
</dbReference>
<accession>A0A1Y6EKN8</accession>
<evidence type="ECO:0000256" key="3">
    <source>
        <dbReference type="ARBA" id="ARBA00022676"/>
    </source>
</evidence>
<dbReference type="GO" id="GO:0016757">
    <property type="term" value="F:glycosyltransferase activity"/>
    <property type="evidence" value="ECO:0007669"/>
    <property type="project" value="UniProtKB-KW"/>
</dbReference>
<evidence type="ECO:0000256" key="1">
    <source>
        <dbReference type="ARBA" id="ARBA00004236"/>
    </source>
</evidence>
<organism evidence="7 8">
    <name type="scientific">Altererythrobacter xiamenensis</name>
    <dbReference type="NCBI Taxonomy" id="1316679"/>
    <lineage>
        <taxon>Bacteria</taxon>
        <taxon>Pseudomonadati</taxon>
        <taxon>Pseudomonadota</taxon>
        <taxon>Alphaproteobacteria</taxon>
        <taxon>Sphingomonadales</taxon>
        <taxon>Erythrobacteraceae</taxon>
        <taxon>Altererythrobacter</taxon>
    </lineage>
</organism>
<name>A0A1Y6EKN8_9SPHN</name>
<keyword evidence="8" id="KW-1185">Reference proteome</keyword>
<dbReference type="InterPro" id="IPR029044">
    <property type="entry name" value="Nucleotide-diphossugar_trans"/>
</dbReference>
<dbReference type="Proteomes" id="UP000194420">
    <property type="component" value="Unassembled WGS sequence"/>
</dbReference>
<gene>
    <name evidence="7" type="ORF">SAMN06297468_0817</name>
</gene>
<sequence length="301" mass="32660">MNVVGNGMDRKTSASSSAVRTVAVIVLAHNEERRIAACLGSLPLEDEAIAVHVVVNGSSDRTAEIARGFAGITVHDWPEGGKSRSWNRIVLDTPGVDADAYVFVDGDAEVLPGSIDALVGALAETGANAASGLPANGRRAGAYREGIMREHGLFGDLYALSGNFVSRVRARGIRLPKDLIGDDGLICALAKTDLEDESHWDDRRVEPCAGAGFLCEPITASISSLALQARRMRNYSVRHFQNRIVSRIMRSEGPQALPEYLATLYAEHLPTFRPRLDPRYYWFDRQALTSMRADARRAGAA</sequence>
<dbReference type="PANTHER" id="PTHR43646:SF2">
    <property type="entry name" value="GLYCOSYLTRANSFERASE 2-LIKE DOMAIN-CONTAINING PROTEIN"/>
    <property type="match status" value="1"/>
</dbReference>
<dbReference type="EMBL" id="FXWG01000001">
    <property type="protein sequence ID" value="SMQ63185.1"/>
    <property type="molecule type" value="Genomic_DNA"/>
</dbReference>
<keyword evidence="2" id="KW-1003">Cell membrane</keyword>
<evidence type="ECO:0000256" key="2">
    <source>
        <dbReference type="ARBA" id="ARBA00022475"/>
    </source>
</evidence>
<feature type="domain" description="Glycosyltransferase 2-like" evidence="6">
    <location>
        <begin position="24"/>
        <end position="132"/>
    </location>
</feature>
<keyword evidence="4 7" id="KW-0808">Transferase</keyword>
<proteinExistence type="predicted"/>
<reference evidence="8" key="1">
    <citation type="submission" date="2017-04" db="EMBL/GenBank/DDBJ databases">
        <authorList>
            <person name="Varghese N."/>
            <person name="Submissions S."/>
        </authorList>
    </citation>
    <scope>NUCLEOTIDE SEQUENCE [LARGE SCALE GENOMIC DNA]</scope>
</reference>
<comment type="subcellular location">
    <subcellularLocation>
        <location evidence="1">Cell membrane</location>
    </subcellularLocation>
</comment>
<dbReference type="Pfam" id="PF00535">
    <property type="entry name" value="Glycos_transf_2"/>
    <property type="match status" value="1"/>
</dbReference>
<keyword evidence="5" id="KW-0472">Membrane</keyword>
<evidence type="ECO:0000256" key="4">
    <source>
        <dbReference type="ARBA" id="ARBA00022679"/>
    </source>
</evidence>
<dbReference type="AlphaFoldDB" id="A0A1Y6EKN8"/>
<evidence type="ECO:0000259" key="6">
    <source>
        <dbReference type="Pfam" id="PF00535"/>
    </source>
</evidence>
<evidence type="ECO:0000313" key="8">
    <source>
        <dbReference type="Proteomes" id="UP000194420"/>
    </source>
</evidence>
<dbReference type="InterPro" id="IPR001173">
    <property type="entry name" value="Glyco_trans_2-like"/>
</dbReference>